<dbReference type="RefSeq" id="WP_005998191.1">
    <property type="nucleotide sequence ID" value="NZ_AAEW02000003.1"/>
</dbReference>
<keyword evidence="2" id="KW-0472">Membrane</keyword>
<organism evidence="3 4">
    <name type="scientific">Desulfuromonas acetoxidans (strain DSM 684 / 11070)</name>
    <dbReference type="NCBI Taxonomy" id="281689"/>
    <lineage>
        <taxon>Bacteria</taxon>
        <taxon>Pseudomonadati</taxon>
        <taxon>Thermodesulfobacteriota</taxon>
        <taxon>Desulfuromonadia</taxon>
        <taxon>Desulfuromonadales</taxon>
        <taxon>Desulfuromonadaceae</taxon>
        <taxon>Desulfuromonas</taxon>
    </lineage>
</organism>
<feature type="transmembrane region" description="Helical" evidence="2">
    <location>
        <begin position="21"/>
        <end position="43"/>
    </location>
</feature>
<protein>
    <submittedName>
        <fullName evidence="3">Fimbrial assembly</fullName>
    </submittedName>
</protein>
<evidence type="ECO:0000313" key="4">
    <source>
        <dbReference type="Proteomes" id="UP000005695"/>
    </source>
</evidence>
<reference evidence="3" key="2">
    <citation type="submission" date="2006-05" db="EMBL/GenBank/DDBJ databases">
        <title>Sequencing of the draft genome and assembly of Desulfuromonas acetoxidans DSM 684.</title>
        <authorList>
            <consortium name="US DOE Joint Genome Institute (JGI-PGF)"/>
            <person name="Copeland A."/>
            <person name="Lucas S."/>
            <person name="Lapidus A."/>
            <person name="Barry K."/>
            <person name="Detter J.C."/>
            <person name="Glavina del Rio T."/>
            <person name="Hammon N."/>
            <person name="Israni S."/>
            <person name="Dalin E."/>
            <person name="Tice H."/>
            <person name="Bruce D."/>
            <person name="Pitluck S."/>
            <person name="Richardson P."/>
        </authorList>
    </citation>
    <scope>NUCLEOTIDE SEQUENCE [LARGE SCALE GENOMIC DNA]</scope>
    <source>
        <strain evidence="3">DSM 684</strain>
    </source>
</reference>
<keyword evidence="4" id="KW-1185">Reference proteome</keyword>
<name>Q1K2X1_DESA6</name>
<comment type="caution">
    <text evidence="3">The sequence shown here is derived from an EMBL/GenBank/DDBJ whole genome shotgun (WGS) entry which is preliminary data.</text>
</comment>
<accession>Q1K2X1</accession>
<dbReference type="PANTHER" id="PTHR40278">
    <property type="entry name" value="DNA UTILIZATION PROTEIN HOFN"/>
    <property type="match status" value="1"/>
</dbReference>
<dbReference type="InterPro" id="IPR052534">
    <property type="entry name" value="Extracell_DNA_Util/SecSys_Comp"/>
</dbReference>
<dbReference type="GO" id="GO:0043683">
    <property type="term" value="P:type IV pilus assembly"/>
    <property type="evidence" value="ECO:0007669"/>
    <property type="project" value="TreeGrafter"/>
</dbReference>
<proteinExistence type="predicted"/>
<keyword evidence="2" id="KW-1133">Transmembrane helix</keyword>
<sequence>MIRINLLPVKAAQKKEQLRNQFVVAGVALAIIIVGCVVMQMSIQSDIDTVKSQIRKNKAEIKSLQKKIGEVNKFKALQEELKNKLDVLETLKKAKSGPVHIMDDLITALPDNLWVTDFKEKGGNITLKGVGLSEDDVADFMTNLDASAYYKNVRLKVTKQKTSGGLRLQNFELSCKVEQPSSGVKK</sequence>
<keyword evidence="2" id="KW-0812">Transmembrane</keyword>
<evidence type="ECO:0000256" key="1">
    <source>
        <dbReference type="SAM" id="Coils"/>
    </source>
</evidence>
<gene>
    <name evidence="3" type="ORF">Dace_2012</name>
</gene>
<dbReference type="Proteomes" id="UP000005695">
    <property type="component" value="Unassembled WGS sequence"/>
</dbReference>
<dbReference type="GO" id="GO:0043107">
    <property type="term" value="P:type IV pilus-dependent motility"/>
    <property type="evidence" value="ECO:0007669"/>
    <property type="project" value="TreeGrafter"/>
</dbReference>
<dbReference type="PANTHER" id="PTHR40278:SF2">
    <property type="entry name" value="TYPE IV PILUS INNER MEMBRANE COMPONENT PILN"/>
    <property type="match status" value="1"/>
</dbReference>
<reference evidence="3" key="1">
    <citation type="submission" date="2006-05" db="EMBL/GenBank/DDBJ databases">
        <title>Annotation of the draft genome assembly of Desulfuromonas acetoxidans DSM 684.</title>
        <authorList>
            <consortium name="US DOE Joint Genome Institute (JGI-ORNL)"/>
            <person name="Larimer F."/>
            <person name="Land M."/>
            <person name="Hauser L."/>
        </authorList>
    </citation>
    <scope>NUCLEOTIDE SEQUENCE [LARGE SCALE GENOMIC DNA]</scope>
    <source>
        <strain evidence="3">DSM 684</strain>
    </source>
</reference>
<keyword evidence="1" id="KW-0175">Coiled coil</keyword>
<evidence type="ECO:0000313" key="3">
    <source>
        <dbReference type="EMBL" id="EAT16760.1"/>
    </source>
</evidence>
<feature type="coiled-coil region" evidence="1">
    <location>
        <begin position="47"/>
        <end position="94"/>
    </location>
</feature>
<dbReference type="OrthoDB" id="5296173at2"/>
<dbReference type="Pfam" id="PF05137">
    <property type="entry name" value="PilN"/>
    <property type="match status" value="1"/>
</dbReference>
<dbReference type="InterPro" id="IPR007813">
    <property type="entry name" value="PilN"/>
</dbReference>
<dbReference type="AlphaFoldDB" id="Q1K2X1"/>
<evidence type="ECO:0000256" key="2">
    <source>
        <dbReference type="SAM" id="Phobius"/>
    </source>
</evidence>
<dbReference type="EMBL" id="AAEW02000003">
    <property type="protein sequence ID" value="EAT16760.1"/>
    <property type="molecule type" value="Genomic_DNA"/>
</dbReference>